<evidence type="ECO:0000313" key="5">
    <source>
        <dbReference type="Proteomes" id="UP000277671"/>
    </source>
</evidence>
<keyword evidence="5" id="KW-1185">Reference proteome</keyword>
<dbReference type="PANTHER" id="PTHR48081:SF8">
    <property type="entry name" value="ALPHA_BETA HYDROLASE FOLD-3 DOMAIN-CONTAINING PROTEIN-RELATED"/>
    <property type="match status" value="1"/>
</dbReference>
<evidence type="ECO:0000259" key="3">
    <source>
        <dbReference type="Pfam" id="PF07859"/>
    </source>
</evidence>
<organism evidence="4 5">
    <name type="scientific">Micromonospora pisi</name>
    <dbReference type="NCBI Taxonomy" id="589240"/>
    <lineage>
        <taxon>Bacteria</taxon>
        <taxon>Bacillati</taxon>
        <taxon>Actinomycetota</taxon>
        <taxon>Actinomycetes</taxon>
        <taxon>Micromonosporales</taxon>
        <taxon>Micromonosporaceae</taxon>
        <taxon>Micromonospora</taxon>
    </lineage>
</organism>
<dbReference type="InterPro" id="IPR002168">
    <property type="entry name" value="Lipase_GDXG_HIS_AS"/>
</dbReference>
<feature type="domain" description="Alpha/beta hydrolase fold-3" evidence="3">
    <location>
        <begin position="110"/>
        <end position="318"/>
    </location>
</feature>
<evidence type="ECO:0000256" key="1">
    <source>
        <dbReference type="ARBA" id="ARBA00010515"/>
    </source>
</evidence>
<gene>
    <name evidence="4" type="ORF">BDK92_4130</name>
</gene>
<dbReference type="OrthoDB" id="3181909at2"/>
<dbReference type="Gene3D" id="3.40.50.1820">
    <property type="entry name" value="alpha/beta hydrolase"/>
    <property type="match status" value="1"/>
</dbReference>
<keyword evidence="2" id="KW-0378">Hydrolase</keyword>
<dbReference type="EMBL" id="RBKT01000001">
    <property type="protein sequence ID" value="RKR89773.1"/>
    <property type="molecule type" value="Genomic_DNA"/>
</dbReference>
<dbReference type="GO" id="GO:0016787">
    <property type="term" value="F:hydrolase activity"/>
    <property type="evidence" value="ECO:0007669"/>
    <property type="project" value="UniProtKB-KW"/>
</dbReference>
<dbReference type="InterPro" id="IPR050300">
    <property type="entry name" value="GDXG_lipolytic_enzyme"/>
</dbReference>
<dbReference type="PANTHER" id="PTHR48081">
    <property type="entry name" value="AB HYDROLASE SUPERFAMILY PROTEIN C4A8.06C"/>
    <property type="match status" value="1"/>
</dbReference>
<dbReference type="RefSeq" id="WP_121158179.1">
    <property type="nucleotide sequence ID" value="NZ_RBKT01000001.1"/>
</dbReference>
<name>A0A495JLI6_9ACTN</name>
<dbReference type="SUPFAM" id="SSF53474">
    <property type="entry name" value="alpha/beta-Hydrolases"/>
    <property type="match status" value="1"/>
</dbReference>
<dbReference type="Pfam" id="PF07859">
    <property type="entry name" value="Abhydrolase_3"/>
    <property type="match status" value="1"/>
</dbReference>
<dbReference type="Proteomes" id="UP000277671">
    <property type="component" value="Unassembled WGS sequence"/>
</dbReference>
<comment type="caution">
    <text evidence="4">The sequence shown here is derived from an EMBL/GenBank/DDBJ whole genome shotgun (WGS) entry which is preliminary data.</text>
</comment>
<comment type="similarity">
    <text evidence="1">Belongs to the 'GDXG' lipolytic enzyme family.</text>
</comment>
<evidence type="ECO:0000313" key="4">
    <source>
        <dbReference type="EMBL" id="RKR89773.1"/>
    </source>
</evidence>
<dbReference type="AlphaFoldDB" id="A0A495JLI6"/>
<evidence type="ECO:0000256" key="2">
    <source>
        <dbReference type="ARBA" id="ARBA00022801"/>
    </source>
</evidence>
<dbReference type="InterPro" id="IPR013094">
    <property type="entry name" value="AB_hydrolase_3"/>
</dbReference>
<reference evidence="4 5" key="1">
    <citation type="submission" date="2018-10" db="EMBL/GenBank/DDBJ databases">
        <title>Sequencing the genomes of 1000 actinobacteria strains.</title>
        <authorList>
            <person name="Klenk H.-P."/>
        </authorList>
    </citation>
    <scope>NUCLEOTIDE SEQUENCE [LARGE SCALE GENOMIC DNA]</scope>
    <source>
        <strain evidence="4 5">DSM 45175</strain>
    </source>
</reference>
<proteinExistence type="inferred from homology"/>
<dbReference type="PROSITE" id="PS01173">
    <property type="entry name" value="LIPASE_GDXG_HIS"/>
    <property type="match status" value="1"/>
</dbReference>
<accession>A0A495JLI6</accession>
<dbReference type="InterPro" id="IPR029058">
    <property type="entry name" value="AB_hydrolase_fold"/>
</dbReference>
<sequence>MAQAVSTVVLEPAARELARMTSQPPFMYQIPPHEGRAKLTDLQSTNIAKPAVESENLMVPGGPSGQVPVRIVRPARSGGPDGKGGLGDRVRGLAQDMMRPRSSQQGMPVVLYIHGGGWVFGDSFTHDRLIREIATQANVAVVFPEYSRSPEARFPVALEECYAVAQWITEQGPEFDLDPARIAIAADSVGGNIAAVVTLLAKQRGGPQFRHQVLWYPVTDANFDTDSYRQFASGFYLSRDEMMWFWDQYLPDHSKRNDPMAAPLRASVDQLHGLPPALIVTEEADPLRDEGEAYAAKLRQAGVPVAQVRYQGMIHDFVMLDTLARTSAARAATAQGAQTLRTALHDGP</sequence>
<protein>
    <submittedName>
        <fullName evidence="4">Acetyl esterase/lipase</fullName>
    </submittedName>
</protein>